<feature type="compositionally biased region" description="Basic and acidic residues" evidence="2">
    <location>
        <begin position="229"/>
        <end position="239"/>
    </location>
</feature>
<dbReference type="STRING" id="215243.A0A0D2BJL9"/>
<sequence>MALVSLNMKTPWMPVMSCQLSTEPNSRANASLSNLHVALVARTTFLVHQTETSLDHDAPSIACRSRACNQIPVGRLDTPICPSPGSSLLDRKLPRIGDLMFPPHNFHRDHVSIHGVRHLVKRTCVASPRHQPYETHSRLLHEYPLTVVQDLKDFARSSGQLDVVYSETGRERDGKGFVEFETQADLKTAVEKLDGQTFKGAVVHCTADIQDERPDPRSYRQRSPPRGRYPMDDYYDRRGPPPRGWSPRGYRERSPGRRPPVDDFYDRGYGRRTPPRDYPPPRRYDLDPYDAPRGPPPPPARGYGDPYGRNGEPYPPRPRSPPRGGYGYGGYGGYDDRRY</sequence>
<feature type="compositionally biased region" description="Basic and acidic residues" evidence="2">
    <location>
        <begin position="249"/>
        <end position="269"/>
    </location>
</feature>
<organism evidence="4 5">
    <name type="scientific">Exophiala oligosperma</name>
    <dbReference type="NCBI Taxonomy" id="215243"/>
    <lineage>
        <taxon>Eukaryota</taxon>
        <taxon>Fungi</taxon>
        <taxon>Dikarya</taxon>
        <taxon>Ascomycota</taxon>
        <taxon>Pezizomycotina</taxon>
        <taxon>Eurotiomycetes</taxon>
        <taxon>Chaetothyriomycetidae</taxon>
        <taxon>Chaetothyriales</taxon>
        <taxon>Herpotrichiellaceae</taxon>
        <taxon>Exophiala</taxon>
    </lineage>
</organism>
<dbReference type="EMBL" id="KN847343">
    <property type="protein sequence ID" value="KIW37587.1"/>
    <property type="molecule type" value="Genomic_DNA"/>
</dbReference>
<dbReference type="GeneID" id="27362307"/>
<evidence type="ECO:0000256" key="1">
    <source>
        <dbReference type="ARBA" id="ARBA00022884"/>
    </source>
</evidence>
<dbReference type="InterPro" id="IPR050374">
    <property type="entry name" value="RRT5_SRSF_SR"/>
</dbReference>
<dbReference type="EMBL" id="KN847343">
    <property type="protein sequence ID" value="KIW37588.1"/>
    <property type="molecule type" value="Genomic_DNA"/>
</dbReference>
<dbReference type="PANTHER" id="PTHR23003">
    <property type="entry name" value="RNA RECOGNITION MOTIF RRM DOMAIN CONTAINING PROTEIN"/>
    <property type="match status" value="1"/>
</dbReference>
<dbReference type="PANTHER" id="PTHR23003:SF51">
    <property type="entry name" value="SERINE-ARGININE PROTEIN 55"/>
    <property type="match status" value="1"/>
</dbReference>
<dbReference type="OrthoDB" id="1099063at2759"/>
<keyword evidence="1" id="KW-0694">RNA-binding</keyword>
<dbReference type="HOGENOM" id="CLU_818991_0_0_1"/>
<name>A0A0D2BJL9_9EURO</name>
<dbReference type="InterPro" id="IPR035979">
    <property type="entry name" value="RBD_domain_sf"/>
</dbReference>
<evidence type="ECO:0000256" key="2">
    <source>
        <dbReference type="SAM" id="MobiDB-lite"/>
    </source>
</evidence>
<dbReference type="RefSeq" id="XP_016257803.1">
    <property type="nucleotide sequence ID" value="XM_016411762.1"/>
</dbReference>
<reference evidence="4 5" key="1">
    <citation type="submission" date="2015-01" db="EMBL/GenBank/DDBJ databases">
        <title>The Genome Sequence of Exophiala oligosperma CBS72588.</title>
        <authorList>
            <consortium name="The Broad Institute Genomics Platform"/>
            <person name="Cuomo C."/>
            <person name="de Hoog S."/>
            <person name="Gorbushina A."/>
            <person name="Stielow B."/>
            <person name="Teixiera M."/>
            <person name="Abouelleil A."/>
            <person name="Chapman S.B."/>
            <person name="Priest M."/>
            <person name="Young S.K."/>
            <person name="Wortman J."/>
            <person name="Nusbaum C."/>
            <person name="Birren B."/>
        </authorList>
    </citation>
    <scope>NUCLEOTIDE SEQUENCE [LARGE SCALE GENOMIC DNA]</scope>
    <source>
        <strain evidence="4 5">CBS 72588</strain>
    </source>
</reference>
<dbReference type="Proteomes" id="UP000053342">
    <property type="component" value="Unassembled WGS sequence"/>
</dbReference>
<feature type="domain" description="RRM" evidence="3">
    <location>
        <begin position="149"/>
        <end position="203"/>
    </location>
</feature>
<evidence type="ECO:0000313" key="4">
    <source>
        <dbReference type="EMBL" id="KIW37587.1"/>
    </source>
</evidence>
<accession>A0A0D2BJL9</accession>
<evidence type="ECO:0000313" key="5">
    <source>
        <dbReference type="Proteomes" id="UP000053342"/>
    </source>
</evidence>
<dbReference type="GO" id="GO:0003729">
    <property type="term" value="F:mRNA binding"/>
    <property type="evidence" value="ECO:0007669"/>
    <property type="project" value="TreeGrafter"/>
</dbReference>
<keyword evidence="5" id="KW-1185">Reference proteome</keyword>
<dbReference type="Gene3D" id="3.30.70.330">
    <property type="match status" value="1"/>
</dbReference>
<protein>
    <recommendedName>
        <fullName evidence="3">RRM domain-containing protein</fullName>
    </recommendedName>
</protein>
<dbReference type="SUPFAM" id="SSF54928">
    <property type="entry name" value="RNA-binding domain, RBD"/>
    <property type="match status" value="1"/>
</dbReference>
<dbReference type="InterPro" id="IPR000504">
    <property type="entry name" value="RRM_dom"/>
</dbReference>
<gene>
    <name evidence="4" type="ORF">PV06_10233</name>
</gene>
<dbReference type="InterPro" id="IPR012677">
    <property type="entry name" value="Nucleotide-bd_a/b_plait_sf"/>
</dbReference>
<dbReference type="VEuPathDB" id="FungiDB:PV06_10233"/>
<evidence type="ECO:0000259" key="3">
    <source>
        <dbReference type="Pfam" id="PF00076"/>
    </source>
</evidence>
<proteinExistence type="predicted"/>
<feature type="region of interest" description="Disordered" evidence="2">
    <location>
        <begin position="207"/>
        <end position="339"/>
    </location>
</feature>
<feature type="compositionally biased region" description="Gly residues" evidence="2">
    <location>
        <begin position="324"/>
        <end position="333"/>
    </location>
</feature>
<dbReference type="GO" id="GO:0005634">
    <property type="term" value="C:nucleus"/>
    <property type="evidence" value="ECO:0007669"/>
    <property type="project" value="TreeGrafter"/>
</dbReference>
<dbReference type="AlphaFoldDB" id="A0A0D2BJL9"/>
<dbReference type="Pfam" id="PF00076">
    <property type="entry name" value="RRM_1"/>
    <property type="match status" value="1"/>
</dbReference>
<dbReference type="GO" id="GO:0005737">
    <property type="term" value="C:cytoplasm"/>
    <property type="evidence" value="ECO:0007669"/>
    <property type="project" value="TreeGrafter"/>
</dbReference>
<dbReference type="RefSeq" id="XP_016257804.1">
    <property type="nucleotide sequence ID" value="XM_016411763.1"/>
</dbReference>